<keyword evidence="9 12" id="KW-0413">Isomerase</keyword>
<dbReference type="GO" id="GO:0005975">
    <property type="term" value="P:carbohydrate metabolic process"/>
    <property type="evidence" value="ECO:0007669"/>
    <property type="project" value="InterPro"/>
</dbReference>
<dbReference type="EMBL" id="QXWZ01000021">
    <property type="protein sequence ID" value="NBI79536.1"/>
    <property type="molecule type" value="Genomic_DNA"/>
</dbReference>
<comment type="cofactor">
    <cofactor evidence="2">
        <name>Mn(2+)</name>
        <dbReference type="ChEBI" id="CHEBI:29035"/>
    </cofactor>
</comment>
<proteinExistence type="inferred from homology"/>
<name>A0A845STT1_9FIRM</name>
<dbReference type="SUPFAM" id="SSF51366">
    <property type="entry name" value="Ribulose-phoshate binding barrel"/>
    <property type="match status" value="1"/>
</dbReference>
<dbReference type="EMBL" id="VIQT01000016">
    <property type="protein sequence ID" value="NDO39926.1"/>
    <property type="molecule type" value="Genomic_DNA"/>
</dbReference>
<dbReference type="EC" id="5.1.3.1" evidence="7 10"/>
<dbReference type="InterPro" id="IPR013785">
    <property type="entry name" value="Aldolase_TIM"/>
</dbReference>
<keyword evidence="8" id="KW-0479">Metal-binding</keyword>
<dbReference type="InterPro" id="IPR000056">
    <property type="entry name" value="Ribul_P_3_epim-like"/>
</dbReference>
<evidence type="ECO:0000256" key="10">
    <source>
        <dbReference type="NCBIfam" id="TIGR01163"/>
    </source>
</evidence>
<protein>
    <recommendedName>
        <fullName evidence="7 10">Ribulose-phosphate 3-epimerase</fullName>
        <ecNumber evidence="7 10">5.1.3.1</ecNumber>
    </recommendedName>
</protein>
<comment type="cofactor">
    <cofactor evidence="3">
        <name>Co(2+)</name>
        <dbReference type="ChEBI" id="CHEBI:48828"/>
    </cofactor>
</comment>
<reference evidence="11 13" key="1">
    <citation type="submission" date="2018-08" db="EMBL/GenBank/DDBJ databases">
        <title>Murine metabolic-syndrome-specific gut microbial biobank.</title>
        <authorList>
            <person name="Liu C."/>
        </authorList>
    </citation>
    <scope>NUCLEOTIDE SEQUENCE [LARGE SCALE GENOMIC DNA]</scope>
    <source>
        <strain evidence="11 13">X69</strain>
    </source>
</reference>
<dbReference type="PANTHER" id="PTHR11749">
    <property type="entry name" value="RIBULOSE-5-PHOSPHATE-3-EPIMERASE"/>
    <property type="match status" value="1"/>
</dbReference>
<evidence type="ECO:0000256" key="3">
    <source>
        <dbReference type="ARBA" id="ARBA00001941"/>
    </source>
</evidence>
<dbReference type="CDD" id="cd00429">
    <property type="entry name" value="RPE"/>
    <property type="match status" value="1"/>
</dbReference>
<dbReference type="Proteomes" id="UP000446348">
    <property type="component" value="Unassembled WGS sequence"/>
</dbReference>
<comment type="cofactor">
    <cofactor evidence="4">
        <name>Zn(2+)</name>
        <dbReference type="ChEBI" id="CHEBI:29105"/>
    </cofactor>
</comment>
<dbReference type="AlphaFoldDB" id="A0A845STT1"/>
<evidence type="ECO:0000313" key="12">
    <source>
        <dbReference type="EMBL" id="NDO39926.1"/>
    </source>
</evidence>
<evidence type="ECO:0000256" key="2">
    <source>
        <dbReference type="ARBA" id="ARBA00001936"/>
    </source>
</evidence>
<comment type="caution">
    <text evidence="12">The sequence shown here is derived from an EMBL/GenBank/DDBJ whole genome shotgun (WGS) entry which is preliminary data.</text>
</comment>
<dbReference type="Pfam" id="PF00834">
    <property type="entry name" value="Ribul_P_3_epim"/>
    <property type="match status" value="1"/>
</dbReference>
<dbReference type="GO" id="GO:0004750">
    <property type="term" value="F:D-ribulose-phosphate 3-epimerase activity"/>
    <property type="evidence" value="ECO:0007669"/>
    <property type="project" value="UniProtKB-UniRule"/>
</dbReference>
<dbReference type="NCBIfam" id="NF004076">
    <property type="entry name" value="PRK05581.1-4"/>
    <property type="match status" value="1"/>
</dbReference>
<dbReference type="GO" id="GO:0046872">
    <property type="term" value="F:metal ion binding"/>
    <property type="evidence" value="ECO:0007669"/>
    <property type="project" value="UniProtKB-KW"/>
</dbReference>
<evidence type="ECO:0000256" key="5">
    <source>
        <dbReference type="ARBA" id="ARBA00001954"/>
    </source>
</evidence>
<accession>A0A845STT1</accession>
<dbReference type="GO" id="GO:0006098">
    <property type="term" value="P:pentose-phosphate shunt"/>
    <property type="evidence" value="ECO:0007669"/>
    <property type="project" value="UniProtKB-UniRule"/>
</dbReference>
<evidence type="ECO:0000256" key="4">
    <source>
        <dbReference type="ARBA" id="ARBA00001947"/>
    </source>
</evidence>
<evidence type="ECO:0000256" key="7">
    <source>
        <dbReference type="ARBA" id="ARBA00013188"/>
    </source>
</evidence>
<dbReference type="Proteomes" id="UP000462501">
    <property type="component" value="Unassembled WGS sequence"/>
</dbReference>
<sequence>MWLYDVKHMYSVNVKRKEIPFMNKISPSVMCIDMMDLKNQLARLDAAGVDFYHIDIMDGHFVPNYSLNGDLMRAIKGVSNTPMDVHLMVTNPTEYIQYFVDAGAEIITLHIETLDHPIRALKQIRALGKKAGLAVNPATDISKFKYLLDFLDLVCVMTVDPGFAGQTLIPATVSKISELRAMFDAAGKQGDIDIMVDGQVKEETAQMLVDAGANMLVLGSSGLFKFPPERYAEVVAMYKNLKKAQG</sequence>
<evidence type="ECO:0000313" key="14">
    <source>
        <dbReference type="Proteomes" id="UP000462501"/>
    </source>
</evidence>
<dbReference type="Gene3D" id="3.20.20.70">
    <property type="entry name" value="Aldolase class I"/>
    <property type="match status" value="1"/>
</dbReference>
<evidence type="ECO:0000256" key="9">
    <source>
        <dbReference type="ARBA" id="ARBA00023235"/>
    </source>
</evidence>
<dbReference type="InterPro" id="IPR026019">
    <property type="entry name" value="Ribul_P_3_epim"/>
</dbReference>
<comment type="similarity">
    <text evidence="6">Belongs to the ribulose-phosphate 3-epimerase family.</text>
</comment>
<evidence type="ECO:0000256" key="6">
    <source>
        <dbReference type="ARBA" id="ARBA00009541"/>
    </source>
</evidence>
<comment type="cofactor">
    <cofactor evidence="5">
        <name>Fe(2+)</name>
        <dbReference type="ChEBI" id="CHEBI:29033"/>
    </cofactor>
</comment>
<dbReference type="FunFam" id="3.20.20.70:FF:000004">
    <property type="entry name" value="Ribulose-phosphate 3-epimerase"/>
    <property type="match status" value="1"/>
</dbReference>
<evidence type="ECO:0000256" key="8">
    <source>
        <dbReference type="ARBA" id="ARBA00022723"/>
    </source>
</evidence>
<gene>
    <name evidence="12" type="primary">rpe</name>
    <name evidence="11" type="ORF">D3Z39_11785</name>
    <name evidence="12" type="ORF">FMM72_11885</name>
</gene>
<comment type="catalytic activity">
    <reaction evidence="1">
        <text>D-ribulose 5-phosphate = D-xylulose 5-phosphate</text>
        <dbReference type="Rhea" id="RHEA:13677"/>
        <dbReference type="ChEBI" id="CHEBI:57737"/>
        <dbReference type="ChEBI" id="CHEBI:58121"/>
        <dbReference type="EC" id="5.1.3.1"/>
    </reaction>
</comment>
<evidence type="ECO:0000313" key="11">
    <source>
        <dbReference type="EMBL" id="NBI79536.1"/>
    </source>
</evidence>
<dbReference type="GO" id="GO:0005737">
    <property type="term" value="C:cytoplasm"/>
    <property type="evidence" value="ECO:0007669"/>
    <property type="project" value="UniProtKB-ARBA"/>
</dbReference>
<organism evidence="12 14">
    <name type="scientific">Anaerotruncus colihominis</name>
    <dbReference type="NCBI Taxonomy" id="169435"/>
    <lineage>
        <taxon>Bacteria</taxon>
        <taxon>Bacillati</taxon>
        <taxon>Bacillota</taxon>
        <taxon>Clostridia</taxon>
        <taxon>Eubacteriales</taxon>
        <taxon>Oscillospiraceae</taxon>
        <taxon>Anaerotruncus</taxon>
    </lineage>
</organism>
<dbReference type="NCBIfam" id="TIGR01163">
    <property type="entry name" value="rpe"/>
    <property type="match status" value="1"/>
</dbReference>
<reference evidence="12 14" key="2">
    <citation type="submission" date="2019-06" db="EMBL/GenBank/DDBJ databases">
        <title>Draft genome sequences of 15 bacterial species constituting the stable defined intestinal microbiota of the GM15 gnotobiotic mouse model.</title>
        <authorList>
            <person name="Elie C."/>
            <person name="Mathieu A."/>
            <person name="Saliou A."/>
            <person name="Darnaud M."/>
            <person name="Leulier F."/>
            <person name="Tamellini A."/>
        </authorList>
    </citation>
    <scope>NUCLEOTIDE SEQUENCE [LARGE SCALE GENOMIC DNA]</scope>
    <source>
        <strain evidence="12 14">JM4-15</strain>
    </source>
</reference>
<evidence type="ECO:0000256" key="1">
    <source>
        <dbReference type="ARBA" id="ARBA00001782"/>
    </source>
</evidence>
<dbReference type="InterPro" id="IPR011060">
    <property type="entry name" value="RibuloseP-bd_barrel"/>
</dbReference>
<evidence type="ECO:0000313" key="13">
    <source>
        <dbReference type="Proteomes" id="UP000446348"/>
    </source>
</evidence>